<organism evidence="2 3">
    <name type="scientific">Rosa chinensis</name>
    <name type="common">China rose</name>
    <dbReference type="NCBI Taxonomy" id="74649"/>
    <lineage>
        <taxon>Eukaryota</taxon>
        <taxon>Viridiplantae</taxon>
        <taxon>Streptophyta</taxon>
        <taxon>Embryophyta</taxon>
        <taxon>Tracheophyta</taxon>
        <taxon>Spermatophyta</taxon>
        <taxon>Magnoliopsida</taxon>
        <taxon>eudicotyledons</taxon>
        <taxon>Gunneridae</taxon>
        <taxon>Pentapetalae</taxon>
        <taxon>rosids</taxon>
        <taxon>fabids</taxon>
        <taxon>Rosales</taxon>
        <taxon>Rosaceae</taxon>
        <taxon>Rosoideae</taxon>
        <taxon>Rosoideae incertae sedis</taxon>
        <taxon>Rosa</taxon>
    </lineage>
</organism>
<keyword evidence="1" id="KW-0812">Transmembrane</keyword>
<accession>A0A2P6RB44</accession>
<gene>
    <name evidence="2" type="ORF">RchiOBHm_Chr3g0470761</name>
</gene>
<feature type="transmembrane region" description="Helical" evidence="1">
    <location>
        <begin position="52"/>
        <end position="71"/>
    </location>
</feature>
<keyword evidence="3" id="KW-1185">Reference proteome</keyword>
<dbReference type="Proteomes" id="UP000238479">
    <property type="component" value="Chromosome 3"/>
</dbReference>
<reference evidence="2 3" key="1">
    <citation type="journal article" date="2018" name="Nat. Genet.">
        <title>The Rosa genome provides new insights in the design of modern roses.</title>
        <authorList>
            <person name="Bendahmane M."/>
        </authorList>
    </citation>
    <scope>NUCLEOTIDE SEQUENCE [LARGE SCALE GENOMIC DNA]</scope>
    <source>
        <strain evidence="3">cv. Old Blush</strain>
    </source>
</reference>
<evidence type="ECO:0000256" key="1">
    <source>
        <dbReference type="SAM" id="Phobius"/>
    </source>
</evidence>
<proteinExistence type="predicted"/>
<dbReference type="Gramene" id="PRQ43652">
    <property type="protein sequence ID" value="PRQ43652"/>
    <property type="gene ID" value="RchiOBHm_Chr3g0470761"/>
</dbReference>
<comment type="caution">
    <text evidence="2">The sequence shown here is derived from an EMBL/GenBank/DDBJ whole genome shotgun (WGS) entry which is preliminary data.</text>
</comment>
<keyword evidence="1" id="KW-1133">Transmembrane helix</keyword>
<name>A0A2P6RB44_ROSCH</name>
<dbReference type="EMBL" id="PDCK01000041">
    <property type="protein sequence ID" value="PRQ43652.1"/>
    <property type="molecule type" value="Genomic_DNA"/>
</dbReference>
<sequence>MGGDNHTGVNSFCENKALQLFNLFFSVLVPGVMDIPLPLSKLAMHLVNHDDNCLSLIWYYITAIWFCLVLLE</sequence>
<dbReference type="AlphaFoldDB" id="A0A2P6RB44"/>
<protein>
    <submittedName>
        <fullName evidence="2">Uncharacterized protein</fullName>
    </submittedName>
</protein>
<feature type="transmembrane region" description="Helical" evidence="1">
    <location>
        <begin position="20"/>
        <end position="40"/>
    </location>
</feature>
<evidence type="ECO:0000313" key="2">
    <source>
        <dbReference type="EMBL" id="PRQ43652.1"/>
    </source>
</evidence>
<evidence type="ECO:0000313" key="3">
    <source>
        <dbReference type="Proteomes" id="UP000238479"/>
    </source>
</evidence>
<keyword evidence="1" id="KW-0472">Membrane</keyword>